<name>A0ABR2QL29_9ROSI</name>
<protein>
    <submittedName>
        <fullName evidence="1">Uncharacterized protein</fullName>
    </submittedName>
</protein>
<sequence>MSLSSKCLYISEACIFLMRAFEGAEDLYALIGIWYLYKLSGRFRLLNALNMRHQHSCESGVIQDTRVQSSRSSWRNAMSETLDGQKHLNRIDAYIEPNVEPYDSTPFDRGSTLM</sequence>
<gene>
    <name evidence="1" type="ORF">V6N11_083161</name>
</gene>
<comment type="caution">
    <text evidence="1">The sequence shown here is derived from an EMBL/GenBank/DDBJ whole genome shotgun (WGS) entry which is preliminary data.</text>
</comment>
<proteinExistence type="predicted"/>
<keyword evidence="2" id="KW-1185">Reference proteome</keyword>
<reference evidence="1 2" key="1">
    <citation type="journal article" date="2024" name="G3 (Bethesda)">
        <title>Genome assembly of Hibiscus sabdariffa L. provides insights into metabolisms of medicinal natural products.</title>
        <authorList>
            <person name="Kim T."/>
        </authorList>
    </citation>
    <scope>NUCLEOTIDE SEQUENCE [LARGE SCALE GENOMIC DNA]</scope>
    <source>
        <strain evidence="1">TK-2024</strain>
        <tissue evidence="1">Old leaves</tissue>
    </source>
</reference>
<evidence type="ECO:0000313" key="1">
    <source>
        <dbReference type="EMBL" id="KAK9001376.1"/>
    </source>
</evidence>
<evidence type="ECO:0000313" key="2">
    <source>
        <dbReference type="Proteomes" id="UP001396334"/>
    </source>
</evidence>
<accession>A0ABR2QL29</accession>
<dbReference type="Proteomes" id="UP001396334">
    <property type="component" value="Unassembled WGS sequence"/>
</dbReference>
<dbReference type="EMBL" id="JBBPBN010000036">
    <property type="protein sequence ID" value="KAK9001376.1"/>
    <property type="molecule type" value="Genomic_DNA"/>
</dbReference>
<organism evidence="1 2">
    <name type="scientific">Hibiscus sabdariffa</name>
    <name type="common">roselle</name>
    <dbReference type="NCBI Taxonomy" id="183260"/>
    <lineage>
        <taxon>Eukaryota</taxon>
        <taxon>Viridiplantae</taxon>
        <taxon>Streptophyta</taxon>
        <taxon>Embryophyta</taxon>
        <taxon>Tracheophyta</taxon>
        <taxon>Spermatophyta</taxon>
        <taxon>Magnoliopsida</taxon>
        <taxon>eudicotyledons</taxon>
        <taxon>Gunneridae</taxon>
        <taxon>Pentapetalae</taxon>
        <taxon>rosids</taxon>
        <taxon>malvids</taxon>
        <taxon>Malvales</taxon>
        <taxon>Malvaceae</taxon>
        <taxon>Malvoideae</taxon>
        <taxon>Hibiscus</taxon>
    </lineage>
</organism>